<dbReference type="Pfam" id="PF24426">
    <property type="entry name" value="HTH_NDX"/>
    <property type="match status" value="1"/>
</dbReference>
<feature type="compositionally biased region" description="Basic and acidic residues" evidence="3">
    <location>
        <begin position="698"/>
        <end position="713"/>
    </location>
</feature>
<name>A0A0K9PCA5_ZOSMR</name>
<dbReference type="InterPro" id="IPR001356">
    <property type="entry name" value="HD"/>
</dbReference>
<evidence type="ECO:0000259" key="4">
    <source>
        <dbReference type="PROSITE" id="PS50071"/>
    </source>
</evidence>
<dbReference type="OrthoDB" id="2020792at2759"/>
<keyword evidence="2" id="KW-0371">Homeobox</keyword>
<dbReference type="GO" id="GO:0009908">
    <property type="term" value="P:flower development"/>
    <property type="evidence" value="ECO:0007669"/>
    <property type="project" value="InterPro"/>
</dbReference>
<keyword evidence="2" id="KW-0238">DNA-binding</keyword>
<gene>
    <name evidence="5" type="ORF">ZOSMA_30G01310</name>
</gene>
<dbReference type="PANTHER" id="PTHR35743">
    <property type="entry name" value="NODULIN HOMEOBOX"/>
    <property type="match status" value="1"/>
</dbReference>
<evidence type="ECO:0000313" key="5">
    <source>
        <dbReference type="EMBL" id="KMZ65850.1"/>
    </source>
</evidence>
<dbReference type="Pfam" id="PF25246">
    <property type="entry name" value="Nodulin_N"/>
    <property type="match status" value="1"/>
</dbReference>
<dbReference type="GO" id="GO:0005634">
    <property type="term" value="C:nucleus"/>
    <property type="evidence" value="ECO:0007669"/>
    <property type="project" value="UniProtKB-SubCell"/>
</dbReference>
<organism evidence="5 6">
    <name type="scientific">Zostera marina</name>
    <name type="common">Eelgrass</name>
    <dbReference type="NCBI Taxonomy" id="29655"/>
    <lineage>
        <taxon>Eukaryota</taxon>
        <taxon>Viridiplantae</taxon>
        <taxon>Streptophyta</taxon>
        <taxon>Embryophyta</taxon>
        <taxon>Tracheophyta</taxon>
        <taxon>Spermatophyta</taxon>
        <taxon>Magnoliopsida</taxon>
        <taxon>Liliopsida</taxon>
        <taxon>Zosteraceae</taxon>
        <taxon>Zostera</taxon>
    </lineage>
</organism>
<dbReference type="InterPro" id="IPR039325">
    <property type="entry name" value="NDX"/>
</dbReference>
<evidence type="ECO:0000256" key="1">
    <source>
        <dbReference type="ARBA" id="ARBA00004123"/>
    </source>
</evidence>
<dbReference type="InterPro" id="IPR057287">
    <property type="entry name" value="Ndx_N"/>
</dbReference>
<dbReference type="Proteomes" id="UP000036987">
    <property type="component" value="Unassembled WGS sequence"/>
</dbReference>
<accession>A0A0K9PCA5</accession>
<dbReference type="InterPro" id="IPR056559">
    <property type="entry name" value="NDX_C"/>
</dbReference>
<protein>
    <recommendedName>
        <fullName evidence="4">Homeobox domain-containing protein</fullName>
    </recommendedName>
</protein>
<dbReference type="AlphaFoldDB" id="A0A0K9PCA5"/>
<evidence type="ECO:0000313" key="6">
    <source>
        <dbReference type="Proteomes" id="UP000036987"/>
    </source>
</evidence>
<feature type="DNA-binding region" description="Homeobox" evidence="2">
    <location>
        <begin position="715"/>
        <end position="781"/>
    </location>
</feature>
<dbReference type="PROSITE" id="PS50071">
    <property type="entry name" value="HOMEOBOX_2"/>
    <property type="match status" value="1"/>
</dbReference>
<dbReference type="PANTHER" id="PTHR35743:SF1">
    <property type="entry name" value="NODULIN HOMEOBOX"/>
    <property type="match status" value="1"/>
</dbReference>
<feature type="domain" description="Homeobox" evidence="4">
    <location>
        <begin position="713"/>
        <end position="780"/>
    </location>
</feature>
<keyword evidence="2" id="KW-0539">Nucleus</keyword>
<evidence type="ECO:0000256" key="3">
    <source>
        <dbReference type="SAM" id="MobiDB-lite"/>
    </source>
</evidence>
<comment type="caution">
    <text evidence="5">The sequence shown here is derived from an EMBL/GenBank/DDBJ whole genome shotgun (WGS) entry which is preliminary data.</text>
</comment>
<dbReference type="OMA" id="KFGVMRV"/>
<comment type="subcellular location">
    <subcellularLocation>
        <location evidence="1 2">Nucleus</location>
    </subcellularLocation>
</comment>
<dbReference type="STRING" id="29655.A0A0K9PCA5"/>
<evidence type="ECO:0000256" key="2">
    <source>
        <dbReference type="PROSITE-ProRule" id="PRU00108"/>
    </source>
</evidence>
<dbReference type="InterPro" id="IPR056560">
    <property type="entry name" value="HTH_NDX"/>
</dbReference>
<feature type="region of interest" description="Disordered" evidence="3">
    <location>
        <begin position="692"/>
        <end position="721"/>
    </location>
</feature>
<proteinExistence type="predicted"/>
<sequence>MAKCEKEEQSPNFPDHVQSVNLILAVEELSVLTSQELGKLWKESENSIIQYNSKTGSVIQIDVERLAVSLPLHLIAMLVSSSEQAITLENSCDNSIPLQYLLHGFRLLYSFSDLASQHMRFEQIILEDINVSEQVLDLVFYMLLVLARYNQDNQFGLSVSLLHSALVASSFHLLMTYISSQWQDLVIVLLAHPKIEIFIEAAIDAVHVAIKFLHAILLTLNSDVLDNKFSIDIAERIANGICQQCEASLQFVVFLCQQNMFRDCMLKNKELCKNGVLFLTQTILELNIPQTFQESFEVVAVLSRLKSKVLSILCEAEHISYLDEVAGSSKSMVLAKSVFLKILELLKVTLGKEVKSLAGSIDRRTPAGLVLLNSMRLVDSISDDSNFRSFFMVNMSCVLADILAMPHELFVASWCSTDSPIEEDVVLYYDPFIAFGMISASISVCSKDTLPIFISNDGASSTYPLTFNCIRQASYGHQRTSYLVKIIANFHCFVPDICQEQEKDLFLNKFCECLQIDVKSIKSLSNSSSNFDLSKGSTICRNMCSLKDYAQSLIPNLLNDEDLELLSLFYKQLLTQIPSNLTEDFIQDESAQEQIHNHDDNIVANGVPEIPCHETDKLNPIYKTKDPSADPMKVGRDRAALVSQVPFETLKTCSSEFQNIENDGLDMKNGNATTDLIMEDELSQMVDNVKEGNLIKTGNDDEKPESLPGEERQPRKRKRNIMNDKQITMIENVLLEEPEMQRNATMLQLWAEKLSFHGSELTPSQLKNWLNNRKARLARAAAAVREVHAPSEEENTFPDRSSISHFYDSPESIGEESCAASTSKNNQALSKCFNTRSKTEVGEITTSNDSFDSSSTKRIVHANIGQSVYILDAKGKEMGRGKIHQTKGQWHGKNVEDLEAYVISIVELNVDKSTPVLLHSDSAGTTFELSEAMNGGHMRVAWQRTMIKPLPE</sequence>
<dbReference type="GO" id="GO:0003697">
    <property type="term" value="F:single-stranded DNA binding"/>
    <property type="evidence" value="ECO:0007669"/>
    <property type="project" value="InterPro"/>
</dbReference>
<keyword evidence="6" id="KW-1185">Reference proteome</keyword>
<reference evidence="6" key="1">
    <citation type="journal article" date="2016" name="Nature">
        <title>The genome of the seagrass Zostera marina reveals angiosperm adaptation to the sea.</title>
        <authorList>
            <person name="Olsen J.L."/>
            <person name="Rouze P."/>
            <person name="Verhelst B."/>
            <person name="Lin Y.-C."/>
            <person name="Bayer T."/>
            <person name="Collen J."/>
            <person name="Dattolo E."/>
            <person name="De Paoli E."/>
            <person name="Dittami S."/>
            <person name="Maumus F."/>
            <person name="Michel G."/>
            <person name="Kersting A."/>
            <person name="Lauritano C."/>
            <person name="Lohaus R."/>
            <person name="Toepel M."/>
            <person name="Tonon T."/>
            <person name="Vanneste K."/>
            <person name="Amirebrahimi M."/>
            <person name="Brakel J."/>
            <person name="Bostroem C."/>
            <person name="Chovatia M."/>
            <person name="Grimwood J."/>
            <person name="Jenkins J.W."/>
            <person name="Jueterbock A."/>
            <person name="Mraz A."/>
            <person name="Stam W.T."/>
            <person name="Tice H."/>
            <person name="Bornberg-Bauer E."/>
            <person name="Green P.J."/>
            <person name="Pearson G.A."/>
            <person name="Procaccini G."/>
            <person name="Duarte C.M."/>
            <person name="Schmutz J."/>
            <person name="Reusch T.B.H."/>
            <person name="Van de Peer Y."/>
        </authorList>
    </citation>
    <scope>NUCLEOTIDE SEQUENCE [LARGE SCALE GENOMIC DNA]</scope>
    <source>
        <strain evidence="6">cv. Finnish</strain>
    </source>
</reference>
<dbReference type="EMBL" id="LFYR01001011">
    <property type="protein sequence ID" value="KMZ65850.1"/>
    <property type="molecule type" value="Genomic_DNA"/>
</dbReference>
<dbReference type="Pfam" id="PF24679">
    <property type="entry name" value="Nodulin_C"/>
    <property type="match status" value="1"/>
</dbReference>